<evidence type="ECO:0000313" key="1">
    <source>
        <dbReference type="EMBL" id="KAJ3255189.1"/>
    </source>
</evidence>
<evidence type="ECO:0000313" key="2">
    <source>
        <dbReference type="Proteomes" id="UP001210925"/>
    </source>
</evidence>
<comment type="caution">
    <text evidence="1">The sequence shown here is derived from an EMBL/GenBank/DDBJ whole genome shotgun (WGS) entry which is preliminary data.</text>
</comment>
<dbReference type="EMBL" id="JADGKB010000070">
    <property type="protein sequence ID" value="KAJ3255189.1"/>
    <property type="molecule type" value="Genomic_DNA"/>
</dbReference>
<protein>
    <submittedName>
        <fullName evidence="1">Uncharacterized protein</fullName>
    </submittedName>
</protein>
<reference evidence="1" key="1">
    <citation type="submission" date="2020-05" db="EMBL/GenBank/DDBJ databases">
        <title>Phylogenomic resolution of chytrid fungi.</title>
        <authorList>
            <person name="Stajich J.E."/>
            <person name="Amses K."/>
            <person name="Simmons R."/>
            <person name="Seto K."/>
            <person name="Myers J."/>
            <person name="Bonds A."/>
            <person name="Quandt C.A."/>
            <person name="Barry K."/>
            <person name="Liu P."/>
            <person name="Grigoriev I."/>
            <person name="Longcore J.E."/>
            <person name="James T.Y."/>
        </authorList>
    </citation>
    <scope>NUCLEOTIDE SEQUENCE</scope>
    <source>
        <strain evidence="1">PLAUS21</strain>
    </source>
</reference>
<organism evidence="1 2">
    <name type="scientific">Boothiomyces macroporosus</name>
    <dbReference type="NCBI Taxonomy" id="261099"/>
    <lineage>
        <taxon>Eukaryota</taxon>
        <taxon>Fungi</taxon>
        <taxon>Fungi incertae sedis</taxon>
        <taxon>Chytridiomycota</taxon>
        <taxon>Chytridiomycota incertae sedis</taxon>
        <taxon>Chytridiomycetes</taxon>
        <taxon>Rhizophydiales</taxon>
        <taxon>Terramycetaceae</taxon>
        <taxon>Boothiomyces</taxon>
    </lineage>
</organism>
<dbReference type="AlphaFoldDB" id="A0AAD5Y706"/>
<dbReference type="Proteomes" id="UP001210925">
    <property type="component" value="Unassembled WGS sequence"/>
</dbReference>
<proteinExistence type="predicted"/>
<keyword evidence="2" id="KW-1185">Reference proteome</keyword>
<gene>
    <name evidence="1" type="ORF">HK103_006558</name>
</gene>
<name>A0AAD5Y706_9FUNG</name>
<accession>A0AAD5Y706</accession>
<sequence>MRNEVGGKLKSLIDELQQKYSEEFTVHPIEDPEDMESALEELQEAFPDNNVKFPLGVFEYIWQTYNAEPSSTANFGIPTFPLTNSHASNKVAWTDIELDFDEELYNGELKFVVCVDVESKNYGKVCIINSAKKVCKVAESFEEFFNSFTRMMVDDFGGSEEEQAEIIKDFYEQYNL</sequence>